<feature type="chain" id="PRO_5012543221" description="Right handed beta helix domain-containing protein" evidence="3">
    <location>
        <begin position="21"/>
        <end position="636"/>
    </location>
</feature>
<accession>A0A1J4JXW9</accession>
<feature type="region of interest" description="Disordered" evidence="1">
    <location>
        <begin position="438"/>
        <end position="490"/>
    </location>
</feature>
<keyword evidence="3" id="KW-0732">Signal</keyword>
<name>A0A1J4JXW9_9EUKA</name>
<organism evidence="4 5">
    <name type="scientific">Tritrichomonas foetus</name>
    <dbReference type="NCBI Taxonomy" id="1144522"/>
    <lineage>
        <taxon>Eukaryota</taxon>
        <taxon>Metamonada</taxon>
        <taxon>Parabasalia</taxon>
        <taxon>Tritrichomonadida</taxon>
        <taxon>Tritrichomonadidae</taxon>
        <taxon>Tritrichomonas</taxon>
    </lineage>
</organism>
<reference evidence="4" key="1">
    <citation type="submission" date="2016-10" db="EMBL/GenBank/DDBJ databases">
        <authorList>
            <person name="Benchimol M."/>
            <person name="Almeida L.G."/>
            <person name="Vasconcelos A.T."/>
            <person name="Perreira-Neves A."/>
            <person name="Rosa I.A."/>
            <person name="Tasca T."/>
            <person name="Bogo M.R."/>
            <person name="de Souza W."/>
        </authorList>
    </citation>
    <scope>NUCLEOTIDE SEQUENCE [LARGE SCALE GENOMIC DNA]</scope>
    <source>
        <strain evidence="4">K</strain>
    </source>
</reference>
<dbReference type="EMBL" id="MLAK01000809">
    <property type="protein sequence ID" value="OHT04001.1"/>
    <property type="molecule type" value="Genomic_DNA"/>
</dbReference>
<sequence length="636" mass="72139">MNQTILALHLSFILNGPVMTVSNSMFHRITNLQAINLHNFVHSFFITTKNIEFISKYSSFSNFLHTPLQFSSIDFYRVNTEDHLFSYGVKSPSIYVLESRFRNCVSFSTNGGAIFFDQKVISIVIAQNSFVKCKTNKCGGAFFGSVSDALVTRNYFDSCTAIENGHAFTIHQFTINDETILTENLITECGLYKKVFGMAAINVLLGISKMRMLNMTSCHAALMSSCISHVIQKETSLSFSNIVNCSGSCVIKTFNINNASHFGFCNFFANTNKDCMFQLEASNYFIGCIFAYNIFPIFSSASPSSRMTMMEIFLLDCILDFGVKELGDNEIFYELSFTNIITTSDPKSISLQFGVEREGIPLRGEKGEFDKMMRNIVPDKHRSIFFQYFQIEHLIPSRRDKAYANSSHNLHVVEATPNPTRTPFLVLEEEDDDEIEIDNVPFSNEKKNGDESDSRIDENEEKFDNDNRTFGKFNIPNEGQITTKSNKSQDEIKDIRQENQRTIQENTRSGIMKIRKDINIQHDTEMNKSIDIERKLDLTSSSKERQQSPIPQILLHTNTFSSSIEFSVSLEPSVIIVPYIMYSSAMFVVIAVLASFYFINIPESGYGIIDLNDKDESSYSIEENNSNLKVATSDIV</sequence>
<keyword evidence="2" id="KW-0812">Transmembrane</keyword>
<dbReference type="AlphaFoldDB" id="A0A1J4JXW9"/>
<dbReference type="VEuPathDB" id="TrichDB:TRFO_28601"/>
<feature type="transmembrane region" description="Helical" evidence="2">
    <location>
        <begin position="579"/>
        <end position="599"/>
    </location>
</feature>
<feature type="compositionally biased region" description="Polar residues" evidence="1">
    <location>
        <begin position="477"/>
        <end position="486"/>
    </location>
</feature>
<evidence type="ECO:0000256" key="2">
    <source>
        <dbReference type="SAM" id="Phobius"/>
    </source>
</evidence>
<keyword evidence="5" id="KW-1185">Reference proteome</keyword>
<protein>
    <recommendedName>
        <fullName evidence="6">Right handed beta helix domain-containing protein</fullName>
    </recommendedName>
</protein>
<evidence type="ECO:0008006" key="6">
    <source>
        <dbReference type="Google" id="ProtNLM"/>
    </source>
</evidence>
<evidence type="ECO:0000313" key="5">
    <source>
        <dbReference type="Proteomes" id="UP000179807"/>
    </source>
</evidence>
<dbReference type="RefSeq" id="XP_068357137.1">
    <property type="nucleotide sequence ID" value="XM_068506274.1"/>
</dbReference>
<dbReference type="Proteomes" id="UP000179807">
    <property type="component" value="Unassembled WGS sequence"/>
</dbReference>
<comment type="caution">
    <text evidence="4">The sequence shown here is derived from an EMBL/GenBank/DDBJ whole genome shotgun (WGS) entry which is preliminary data.</text>
</comment>
<feature type="compositionally biased region" description="Basic and acidic residues" evidence="1">
    <location>
        <begin position="444"/>
        <end position="469"/>
    </location>
</feature>
<gene>
    <name evidence="4" type="ORF">TRFO_28601</name>
</gene>
<dbReference type="GeneID" id="94840978"/>
<proteinExistence type="predicted"/>
<evidence type="ECO:0000256" key="3">
    <source>
        <dbReference type="SAM" id="SignalP"/>
    </source>
</evidence>
<evidence type="ECO:0000313" key="4">
    <source>
        <dbReference type="EMBL" id="OHT04001.1"/>
    </source>
</evidence>
<feature type="signal peptide" evidence="3">
    <location>
        <begin position="1"/>
        <end position="20"/>
    </location>
</feature>
<evidence type="ECO:0000256" key="1">
    <source>
        <dbReference type="SAM" id="MobiDB-lite"/>
    </source>
</evidence>
<keyword evidence="2" id="KW-0472">Membrane</keyword>
<keyword evidence="2" id="KW-1133">Transmembrane helix</keyword>